<proteinExistence type="predicted"/>
<gene>
    <name evidence="1" type="ORF">H6G03_22290</name>
</gene>
<accession>A0A926ZIK5</accession>
<evidence type="ECO:0000313" key="2">
    <source>
        <dbReference type="Proteomes" id="UP000641646"/>
    </source>
</evidence>
<dbReference type="Proteomes" id="UP000641646">
    <property type="component" value="Unassembled WGS sequence"/>
</dbReference>
<organism evidence="1 2">
    <name type="scientific">Aerosakkonema funiforme FACHB-1375</name>
    <dbReference type="NCBI Taxonomy" id="2949571"/>
    <lineage>
        <taxon>Bacteria</taxon>
        <taxon>Bacillati</taxon>
        <taxon>Cyanobacteriota</taxon>
        <taxon>Cyanophyceae</taxon>
        <taxon>Oscillatoriophycideae</taxon>
        <taxon>Aerosakkonematales</taxon>
        <taxon>Aerosakkonemataceae</taxon>
        <taxon>Aerosakkonema</taxon>
    </lineage>
</organism>
<dbReference type="AlphaFoldDB" id="A0A926ZIK5"/>
<comment type="caution">
    <text evidence="1">The sequence shown here is derived from an EMBL/GenBank/DDBJ whole genome shotgun (WGS) entry which is preliminary data.</text>
</comment>
<dbReference type="EMBL" id="JACJPW010000063">
    <property type="protein sequence ID" value="MBD2183759.1"/>
    <property type="molecule type" value="Genomic_DNA"/>
</dbReference>
<sequence length="87" mass="9687">MPTYDYFCASNNQKVEVRHSIHEKLTTWGELCKLAQCDPGETPLDTPVQRLISVPSLLVPTSNSDYKSAGLTKLVKRDSGVYENVTT</sequence>
<keyword evidence="2" id="KW-1185">Reference proteome</keyword>
<protein>
    <submittedName>
        <fullName evidence="1">Zinc ribbon domain-containing protein</fullName>
    </submittedName>
</protein>
<evidence type="ECO:0000313" key="1">
    <source>
        <dbReference type="EMBL" id="MBD2183759.1"/>
    </source>
</evidence>
<dbReference type="RefSeq" id="WP_190468763.1">
    <property type="nucleotide sequence ID" value="NZ_JACJPW010000063.1"/>
</dbReference>
<reference evidence="1" key="2">
    <citation type="submission" date="2020-08" db="EMBL/GenBank/DDBJ databases">
        <authorList>
            <person name="Chen M."/>
            <person name="Teng W."/>
            <person name="Zhao L."/>
            <person name="Hu C."/>
            <person name="Zhou Y."/>
            <person name="Han B."/>
            <person name="Song L."/>
            <person name="Shu W."/>
        </authorList>
    </citation>
    <scope>NUCLEOTIDE SEQUENCE</scope>
    <source>
        <strain evidence="1">FACHB-1375</strain>
    </source>
</reference>
<name>A0A926ZIK5_9CYAN</name>
<reference evidence="1" key="1">
    <citation type="journal article" date="2015" name="ISME J.">
        <title>Draft Genome Sequence of Streptomyces incarnatus NRRL8089, which Produces the Nucleoside Antibiotic Sinefungin.</title>
        <authorList>
            <person name="Oshima K."/>
            <person name="Hattori M."/>
            <person name="Shimizu H."/>
            <person name="Fukuda K."/>
            <person name="Nemoto M."/>
            <person name="Inagaki K."/>
            <person name="Tamura T."/>
        </authorList>
    </citation>
    <scope>NUCLEOTIDE SEQUENCE</scope>
    <source>
        <strain evidence="1">FACHB-1375</strain>
    </source>
</reference>